<reference evidence="1 2" key="1">
    <citation type="submission" date="2020-01" db="EMBL/GenBank/DDBJ databases">
        <title>Genomic analysis of Aminipila sp. CBA3637.</title>
        <authorList>
            <person name="Kim Y.B."/>
            <person name="Roh S.W."/>
        </authorList>
    </citation>
    <scope>NUCLEOTIDE SEQUENCE [LARGE SCALE GENOMIC DNA]</scope>
    <source>
        <strain evidence="1 2">CBA3637</strain>
    </source>
</reference>
<name>A0A6P1MNT2_9FIRM</name>
<proteinExistence type="predicted"/>
<dbReference type="Pfam" id="PF04531">
    <property type="entry name" value="Phage_holin_1"/>
    <property type="match status" value="1"/>
</dbReference>
<dbReference type="AlphaFoldDB" id="A0A6P1MNT2"/>
<sequence length="82" mass="8979">MKINWKLRLKNKTTLTALIACIVAFVYQLLSIFGITVPISENQFMQGAGIVINLLGTLGVLVDPTTEGANDSLRALTYNRPN</sequence>
<dbReference type="EMBL" id="CP047591">
    <property type="protein sequence ID" value="QHI73768.1"/>
    <property type="molecule type" value="Genomic_DNA"/>
</dbReference>
<dbReference type="Proteomes" id="UP000463883">
    <property type="component" value="Chromosome"/>
</dbReference>
<dbReference type="NCBIfam" id="TIGR01598">
    <property type="entry name" value="holin_phiLC3"/>
    <property type="match status" value="1"/>
</dbReference>
<dbReference type="RefSeq" id="WP_162363531.1">
    <property type="nucleotide sequence ID" value="NZ_CP047591.1"/>
</dbReference>
<gene>
    <name evidence="1" type="ORF">Ami3637_16500</name>
</gene>
<keyword evidence="2" id="KW-1185">Reference proteome</keyword>
<evidence type="ECO:0000313" key="1">
    <source>
        <dbReference type="EMBL" id="QHI73768.1"/>
    </source>
</evidence>
<protein>
    <submittedName>
        <fullName evidence="1">Phage holin</fullName>
    </submittedName>
</protein>
<dbReference type="KEGG" id="amic:Ami3637_16500"/>
<evidence type="ECO:0000313" key="2">
    <source>
        <dbReference type="Proteomes" id="UP000463883"/>
    </source>
</evidence>
<dbReference type="InterPro" id="IPR006485">
    <property type="entry name" value="Phage-like_holin"/>
</dbReference>
<accession>A0A6P1MNT2</accession>
<organism evidence="1 2">
    <name type="scientific">Aminipila terrae</name>
    <dbReference type="NCBI Taxonomy" id="2697030"/>
    <lineage>
        <taxon>Bacteria</taxon>
        <taxon>Bacillati</taxon>
        <taxon>Bacillota</taxon>
        <taxon>Clostridia</taxon>
        <taxon>Peptostreptococcales</taxon>
        <taxon>Anaerovoracaceae</taxon>
        <taxon>Aminipila</taxon>
    </lineage>
</organism>